<evidence type="ECO:0000313" key="16">
    <source>
        <dbReference type="Proteomes" id="UP001377804"/>
    </source>
</evidence>
<dbReference type="InterPro" id="IPR018078">
    <property type="entry name" value="DNA-binding_RecF_CS"/>
</dbReference>
<keyword evidence="8 12" id="KW-0067">ATP-binding</keyword>
<dbReference type="PANTHER" id="PTHR32182">
    <property type="entry name" value="DNA REPLICATION AND REPAIR PROTEIN RECF"/>
    <property type="match status" value="1"/>
</dbReference>
<accession>A0ABU8SEL3</accession>
<dbReference type="InterPro" id="IPR001238">
    <property type="entry name" value="DNA-binding_RecF"/>
</dbReference>
<dbReference type="Gene3D" id="3.40.50.300">
    <property type="entry name" value="P-loop containing nucleotide triphosphate hydrolases"/>
    <property type="match status" value="1"/>
</dbReference>
<dbReference type="NCBIfam" id="TIGR00611">
    <property type="entry name" value="recf"/>
    <property type="match status" value="1"/>
</dbReference>
<feature type="binding site" evidence="12">
    <location>
        <begin position="30"/>
        <end position="37"/>
    </location>
    <ligand>
        <name>ATP</name>
        <dbReference type="ChEBI" id="CHEBI:30616"/>
    </ligand>
</feature>
<evidence type="ECO:0000256" key="8">
    <source>
        <dbReference type="ARBA" id="ARBA00022840"/>
    </source>
</evidence>
<keyword evidence="5 12" id="KW-0235">DNA replication</keyword>
<protein>
    <recommendedName>
        <fullName evidence="3 12">DNA replication and repair protein RecF</fullName>
    </recommendedName>
</protein>
<keyword evidence="11 12" id="KW-0742">SOS response</keyword>
<evidence type="ECO:0000256" key="7">
    <source>
        <dbReference type="ARBA" id="ARBA00022763"/>
    </source>
</evidence>
<keyword evidence="16" id="KW-1185">Reference proteome</keyword>
<comment type="subcellular location">
    <subcellularLocation>
        <location evidence="1 12 13">Cytoplasm</location>
    </subcellularLocation>
</comment>
<name>A0ABU8SEL3_9LACO</name>
<dbReference type="InterPro" id="IPR003395">
    <property type="entry name" value="RecF/RecN/SMC_N"/>
</dbReference>
<evidence type="ECO:0000256" key="10">
    <source>
        <dbReference type="ARBA" id="ARBA00023204"/>
    </source>
</evidence>
<keyword evidence="7 12" id="KW-0227">DNA damage</keyword>
<keyword evidence="6 12" id="KW-0547">Nucleotide-binding</keyword>
<evidence type="ECO:0000256" key="2">
    <source>
        <dbReference type="ARBA" id="ARBA00008016"/>
    </source>
</evidence>
<keyword evidence="4 12" id="KW-0963">Cytoplasm</keyword>
<dbReference type="PROSITE" id="PS00618">
    <property type="entry name" value="RECF_2"/>
    <property type="match status" value="1"/>
</dbReference>
<feature type="domain" description="RecF/RecN/SMC N-terminal" evidence="14">
    <location>
        <begin position="2"/>
        <end position="353"/>
    </location>
</feature>
<evidence type="ECO:0000256" key="1">
    <source>
        <dbReference type="ARBA" id="ARBA00004496"/>
    </source>
</evidence>
<sequence>MYLKQLNLTNYRNYKELNVQFSPTINIFIGKNAQGKTNLLESIYYLAFARSHRTNNDRQLIYFDSPFAKVSSRIYKRQTSNVLELVTANRGKKASINHLEQKRLSAYIGQLNVVLFSPENLNLVKGSPAQRRRFIDLEFGQIDNRYLTLLARYQRLLKQRNTFLKKMSYQKEPDFLYLEVLTRQLVEVAATVIELRMKYVAHLEKLAQSIHFQISQQTEKLSFNYQTTNYDFKHKNDKQSVVDFLIEQFSKVQSREIKLGTTLLGPHRDDIVFEINGKDLQSFGSQGQQRSCVLSLKLAEIKLIKQVTKESPILLLDDVLSELDSKRQAALIEIIDEDIQTFITTTDLASVSKELKHQPTIFEVSNGNLVKKGVKNDPKQ</sequence>
<dbReference type="InterPro" id="IPR042174">
    <property type="entry name" value="RecF_2"/>
</dbReference>
<dbReference type="SUPFAM" id="SSF52540">
    <property type="entry name" value="P-loop containing nucleoside triphosphate hydrolases"/>
    <property type="match status" value="1"/>
</dbReference>
<comment type="function">
    <text evidence="12 13">The RecF protein is involved in DNA metabolism; it is required for DNA replication and normal SOS inducibility. RecF binds preferentially to single-stranded, linear DNA. It also seems to bind ATP.</text>
</comment>
<proteinExistence type="inferred from homology"/>
<keyword evidence="9 12" id="KW-0238">DNA-binding</keyword>
<dbReference type="PANTHER" id="PTHR32182:SF0">
    <property type="entry name" value="DNA REPLICATION AND REPAIR PROTEIN RECF"/>
    <property type="match status" value="1"/>
</dbReference>
<evidence type="ECO:0000259" key="14">
    <source>
        <dbReference type="Pfam" id="PF02463"/>
    </source>
</evidence>
<comment type="caution">
    <text evidence="15">The sequence shown here is derived from an EMBL/GenBank/DDBJ whole genome shotgun (WGS) entry which is preliminary data.</text>
</comment>
<evidence type="ECO:0000256" key="12">
    <source>
        <dbReference type="HAMAP-Rule" id="MF_00365"/>
    </source>
</evidence>
<dbReference type="HAMAP" id="MF_00365">
    <property type="entry name" value="RecF"/>
    <property type="match status" value="1"/>
</dbReference>
<dbReference type="InterPro" id="IPR027417">
    <property type="entry name" value="P-loop_NTPase"/>
</dbReference>
<organism evidence="15 16">
    <name type="scientific">Holzapfeliella saturejae</name>
    <dbReference type="NCBI Taxonomy" id="3082953"/>
    <lineage>
        <taxon>Bacteria</taxon>
        <taxon>Bacillati</taxon>
        <taxon>Bacillota</taxon>
        <taxon>Bacilli</taxon>
        <taxon>Lactobacillales</taxon>
        <taxon>Lactobacillaceae</taxon>
        <taxon>Holzapfeliella</taxon>
    </lineage>
</organism>
<evidence type="ECO:0000256" key="9">
    <source>
        <dbReference type="ARBA" id="ARBA00023125"/>
    </source>
</evidence>
<dbReference type="PROSITE" id="PS00617">
    <property type="entry name" value="RECF_1"/>
    <property type="match status" value="1"/>
</dbReference>
<evidence type="ECO:0000313" key="15">
    <source>
        <dbReference type="EMBL" id="MEJ6347831.1"/>
    </source>
</evidence>
<reference evidence="15 16" key="1">
    <citation type="submission" date="2023-10" db="EMBL/GenBank/DDBJ databases">
        <title>Holzapfeliella saturejae sp. nov. isolated from Satureja montana flowers.</title>
        <authorList>
            <person name="Alcantara C."/>
            <person name="Zuniga M."/>
            <person name="Landete J.M."/>
            <person name="Monedero V."/>
        </authorList>
    </citation>
    <scope>NUCLEOTIDE SEQUENCE [LARGE SCALE GENOMIC DNA]</scope>
    <source>
        <strain evidence="15 16">He02</strain>
    </source>
</reference>
<keyword evidence="10 12" id="KW-0234">DNA repair</keyword>
<dbReference type="EMBL" id="JAWMWG010000001">
    <property type="protein sequence ID" value="MEJ6347831.1"/>
    <property type="molecule type" value="Genomic_DNA"/>
</dbReference>
<dbReference type="Gene3D" id="1.20.1050.90">
    <property type="entry name" value="RecF/RecN/SMC, N-terminal domain"/>
    <property type="match status" value="1"/>
</dbReference>
<gene>
    <name evidence="12 15" type="primary">recF</name>
    <name evidence="15" type="ORF">R4Y45_01130</name>
</gene>
<evidence type="ECO:0000256" key="11">
    <source>
        <dbReference type="ARBA" id="ARBA00023236"/>
    </source>
</evidence>
<evidence type="ECO:0000256" key="3">
    <source>
        <dbReference type="ARBA" id="ARBA00020170"/>
    </source>
</evidence>
<evidence type="ECO:0000256" key="6">
    <source>
        <dbReference type="ARBA" id="ARBA00022741"/>
    </source>
</evidence>
<evidence type="ECO:0000256" key="13">
    <source>
        <dbReference type="RuleBase" id="RU000578"/>
    </source>
</evidence>
<dbReference type="Proteomes" id="UP001377804">
    <property type="component" value="Unassembled WGS sequence"/>
</dbReference>
<comment type="similarity">
    <text evidence="2 12 13">Belongs to the RecF family.</text>
</comment>
<dbReference type="Pfam" id="PF02463">
    <property type="entry name" value="SMC_N"/>
    <property type="match status" value="1"/>
</dbReference>
<dbReference type="RefSeq" id="WP_339968388.1">
    <property type="nucleotide sequence ID" value="NZ_JAWMWG010000001.1"/>
</dbReference>
<evidence type="ECO:0000256" key="4">
    <source>
        <dbReference type="ARBA" id="ARBA00022490"/>
    </source>
</evidence>
<evidence type="ECO:0000256" key="5">
    <source>
        <dbReference type="ARBA" id="ARBA00022705"/>
    </source>
</evidence>
<dbReference type="CDD" id="cd03242">
    <property type="entry name" value="ABC_RecF"/>
    <property type="match status" value="1"/>
</dbReference>